<feature type="domain" description="Peptidase C14 caspase" evidence="1">
    <location>
        <begin position="278"/>
        <end position="578"/>
    </location>
</feature>
<dbReference type="PANTHER" id="PTHR48104:SF30">
    <property type="entry name" value="METACASPASE-1"/>
    <property type="match status" value="1"/>
</dbReference>
<sequence>MPAVKVLCIHGVGHHPNGGAWQDNWERALDLAARRVGQPVELEVAYFLHDHIFEHFNITPQGTLEALAKLAVSGLVHGIGDLLTPRPRALPSPGARAARGLTETVRWTAGMVVQWAENEPLRNALRTALADHIEVLQPDIIFAHSLGSLIAYDTFRHPDHKDRADGRTFVSFGSQIGNPFVRAQFAGRLEPLEGAHWYHLFNIHDDVLTTRVRITDDTFEEVNTTFDADGITDHYAPHYLSHESVSQTVWQDTLSGWRDRNKSRAARRQIRRGGSHERRALIIGINAYDDPEMRLDGCVNDAFLMSEILQENGFESENIRLLLDHRATAVEIWRRLEWLLEGTCDGQQRVLCFSGHGTQLADYGADETIDRVDECLVPYDFDWSRDRAITDDRFHDLYSQLPYGARFTAILDCCHSGGMTRAGGAKPRGLSPPDDIRHRTMKWDAKNGVWVHRRPGNANADLSGNKAVRRIGYFGGNGQRRLMRSTDLLTMDNRTFNSKCDELAHMGPFLPVILQACQEDQLAYEYRHGVTSYGAFTYSLARILRDQEHASADLIRLEQLATHRIKQVADNQVPNFVAPGPRYDSPLFQNQ</sequence>
<proteinExistence type="predicted"/>
<organism evidence="2 3">
    <name type="scientific">Hoeflea prorocentri</name>
    <dbReference type="NCBI Taxonomy" id="1922333"/>
    <lineage>
        <taxon>Bacteria</taxon>
        <taxon>Pseudomonadati</taxon>
        <taxon>Pseudomonadota</taxon>
        <taxon>Alphaproteobacteria</taxon>
        <taxon>Hyphomicrobiales</taxon>
        <taxon>Rhizobiaceae</taxon>
        <taxon>Hoeflea</taxon>
    </lineage>
</organism>
<dbReference type="AlphaFoldDB" id="A0A9X3UGR2"/>
<dbReference type="Gene3D" id="3.40.50.1460">
    <property type="match status" value="1"/>
</dbReference>
<dbReference type="InterPro" id="IPR050452">
    <property type="entry name" value="Metacaspase"/>
</dbReference>
<evidence type="ECO:0000259" key="1">
    <source>
        <dbReference type="Pfam" id="PF00656"/>
    </source>
</evidence>
<protein>
    <submittedName>
        <fullName evidence="2">Caspase family protein</fullName>
    </submittedName>
</protein>
<accession>A0A9X3UGR2</accession>
<dbReference type="EMBL" id="JAPJZI010000001">
    <property type="protein sequence ID" value="MDA5398863.1"/>
    <property type="molecule type" value="Genomic_DNA"/>
</dbReference>
<keyword evidence="3" id="KW-1185">Reference proteome</keyword>
<dbReference type="SUPFAM" id="SSF52129">
    <property type="entry name" value="Caspase-like"/>
    <property type="match status" value="1"/>
</dbReference>
<dbReference type="InterPro" id="IPR029030">
    <property type="entry name" value="Caspase-like_dom_sf"/>
</dbReference>
<dbReference type="Proteomes" id="UP001151234">
    <property type="component" value="Unassembled WGS sequence"/>
</dbReference>
<dbReference type="GO" id="GO:0004197">
    <property type="term" value="F:cysteine-type endopeptidase activity"/>
    <property type="evidence" value="ECO:0007669"/>
    <property type="project" value="InterPro"/>
</dbReference>
<dbReference type="InterPro" id="IPR011600">
    <property type="entry name" value="Pept_C14_caspase"/>
</dbReference>
<evidence type="ECO:0000313" key="2">
    <source>
        <dbReference type="EMBL" id="MDA5398863.1"/>
    </source>
</evidence>
<evidence type="ECO:0000313" key="3">
    <source>
        <dbReference type="Proteomes" id="UP001151234"/>
    </source>
</evidence>
<gene>
    <name evidence="2" type="ORF">OQ273_09805</name>
</gene>
<name>A0A9X3UGR2_9HYPH</name>
<dbReference type="GO" id="GO:0006508">
    <property type="term" value="P:proteolysis"/>
    <property type="evidence" value="ECO:0007669"/>
    <property type="project" value="InterPro"/>
</dbReference>
<dbReference type="RefSeq" id="WP_267990272.1">
    <property type="nucleotide sequence ID" value="NZ_JAPJZI010000001.1"/>
</dbReference>
<reference evidence="2" key="1">
    <citation type="submission" date="2022-11" db="EMBL/GenBank/DDBJ databases">
        <title>Draft genome sequence of Hoeflea poritis E7-10 and Hoeflea prorocentri PM5-8, separated from scleractinian coral Porites lutea and marine dinoflagellate.</title>
        <authorList>
            <person name="Zhang G."/>
            <person name="Wei Q."/>
            <person name="Cai L."/>
        </authorList>
    </citation>
    <scope>NUCLEOTIDE SEQUENCE</scope>
    <source>
        <strain evidence="2">PM5-8</strain>
    </source>
</reference>
<comment type="caution">
    <text evidence="2">The sequence shown here is derived from an EMBL/GenBank/DDBJ whole genome shotgun (WGS) entry which is preliminary data.</text>
</comment>
<dbReference type="PANTHER" id="PTHR48104">
    <property type="entry name" value="METACASPASE-4"/>
    <property type="match status" value="1"/>
</dbReference>
<dbReference type="Pfam" id="PF00656">
    <property type="entry name" value="Peptidase_C14"/>
    <property type="match status" value="1"/>
</dbReference>
<dbReference type="GO" id="GO:0005737">
    <property type="term" value="C:cytoplasm"/>
    <property type="evidence" value="ECO:0007669"/>
    <property type="project" value="TreeGrafter"/>
</dbReference>